<accession>A0ABQ7JCK1</accession>
<dbReference type="Proteomes" id="UP000823046">
    <property type="component" value="Unassembled WGS sequence"/>
</dbReference>
<dbReference type="Pfam" id="PF00271">
    <property type="entry name" value="Helicase_C"/>
    <property type="match status" value="1"/>
</dbReference>
<dbReference type="PROSITE" id="PS51194">
    <property type="entry name" value="HELICASE_CTER"/>
    <property type="match status" value="1"/>
</dbReference>
<dbReference type="CDD" id="cd17966">
    <property type="entry name" value="DEADc_DDX5_DDX17"/>
    <property type="match status" value="1"/>
</dbReference>
<evidence type="ECO:0000256" key="5">
    <source>
        <dbReference type="ARBA" id="ARBA00022840"/>
    </source>
</evidence>
<keyword evidence="13" id="KW-1185">Reference proteome</keyword>
<dbReference type="PROSITE" id="PS51192">
    <property type="entry name" value="HELICASE_ATP_BIND_1"/>
    <property type="match status" value="1"/>
</dbReference>
<evidence type="ECO:0000256" key="6">
    <source>
        <dbReference type="PROSITE-ProRule" id="PRU00552"/>
    </source>
</evidence>
<feature type="domain" description="DEAD-box RNA helicase Q" evidence="11">
    <location>
        <begin position="88"/>
        <end position="116"/>
    </location>
</feature>
<name>A0ABQ7JCK1_9APIC</name>
<feature type="domain" description="Helicase C-terminal" evidence="10">
    <location>
        <begin position="370"/>
        <end position="515"/>
    </location>
</feature>
<dbReference type="PROSITE" id="PS51195">
    <property type="entry name" value="Q_MOTIF"/>
    <property type="match status" value="1"/>
</dbReference>
<evidence type="ECO:0000259" key="10">
    <source>
        <dbReference type="PROSITE" id="PS51194"/>
    </source>
</evidence>
<evidence type="ECO:0000256" key="8">
    <source>
        <dbReference type="SAM" id="MobiDB-lite"/>
    </source>
</evidence>
<keyword evidence="5 7" id="KW-0067">ATP-binding</keyword>
<dbReference type="PANTHER" id="PTHR47958">
    <property type="entry name" value="ATP-DEPENDENT RNA HELICASE DBP3"/>
    <property type="match status" value="1"/>
</dbReference>
<dbReference type="SMART" id="SM00490">
    <property type="entry name" value="HELICc"/>
    <property type="match status" value="1"/>
</dbReference>
<keyword evidence="4 7" id="KW-0347">Helicase</keyword>
<keyword evidence="2 7" id="KW-0547">Nucleotide-binding</keyword>
<protein>
    <recommendedName>
        <fullName evidence="1">RNA helicase</fullName>
        <ecNumber evidence="1">3.6.4.13</ecNumber>
    </recommendedName>
</protein>
<dbReference type="CDD" id="cd18787">
    <property type="entry name" value="SF2_C_DEAD"/>
    <property type="match status" value="1"/>
</dbReference>
<dbReference type="SUPFAM" id="SSF52540">
    <property type="entry name" value="P-loop containing nucleoside triphosphate hydrolases"/>
    <property type="match status" value="1"/>
</dbReference>
<reference evidence="12 13" key="1">
    <citation type="journal article" date="2020" name="bioRxiv">
        <title>Metabolic contributions of an alphaproteobacterial endosymbiont in the apicomplexan Cardiosporidium cionae.</title>
        <authorList>
            <person name="Hunter E.S."/>
            <person name="Paight C.J."/>
            <person name="Lane C.E."/>
        </authorList>
    </citation>
    <scope>NUCLEOTIDE SEQUENCE [LARGE SCALE GENOMIC DNA]</scope>
    <source>
        <strain evidence="12">ESH_2018</strain>
    </source>
</reference>
<evidence type="ECO:0000313" key="13">
    <source>
        <dbReference type="Proteomes" id="UP000823046"/>
    </source>
</evidence>
<dbReference type="InterPro" id="IPR014001">
    <property type="entry name" value="Helicase_ATP-bd"/>
</dbReference>
<dbReference type="InterPro" id="IPR014014">
    <property type="entry name" value="RNA_helicase_DEAD_Q_motif"/>
</dbReference>
<dbReference type="InterPro" id="IPR027417">
    <property type="entry name" value="P-loop_NTPase"/>
</dbReference>
<evidence type="ECO:0000256" key="1">
    <source>
        <dbReference type="ARBA" id="ARBA00012552"/>
    </source>
</evidence>
<proteinExistence type="inferred from homology"/>
<comment type="similarity">
    <text evidence="7">Belongs to the DEAD box helicase family.</text>
</comment>
<dbReference type="EC" id="3.6.4.13" evidence="1"/>
<dbReference type="InterPro" id="IPR001650">
    <property type="entry name" value="Helicase_C-like"/>
</dbReference>
<evidence type="ECO:0000313" key="12">
    <source>
        <dbReference type="EMBL" id="KAF8821747.1"/>
    </source>
</evidence>
<evidence type="ECO:0000259" key="9">
    <source>
        <dbReference type="PROSITE" id="PS51192"/>
    </source>
</evidence>
<feature type="region of interest" description="Disordered" evidence="8">
    <location>
        <begin position="1"/>
        <end position="25"/>
    </location>
</feature>
<feature type="compositionally biased region" description="Low complexity" evidence="8">
    <location>
        <begin position="7"/>
        <end position="16"/>
    </location>
</feature>
<feature type="domain" description="Helicase ATP-binding" evidence="9">
    <location>
        <begin position="119"/>
        <end position="294"/>
    </location>
</feature>
<evidence type="ECO:0000256" key="3">
    <source>
        <dbReference type="ARBA" id="ARBA00022801"/>
    </source>
</evidence>
<dbReference type="SMART" id="SM00487">
    <property type="entry name" value="DEXDc"/>
    <property type="match status" value="1"/>
</dbReference>
<feature type="short sequence motif" description="Q motif" evidence="6">
    <location>
        <begin position="88"/>
        <end position="116"/>
    </location>
</feature>
<evidence type="ECO:0000256" key="2">
    <source>
        <dbReference type="ARBA" id="ARBA00022741"/>
    </source>
</evidence>
<dbReference type="PROSITE" id="PS00039">
    <property type="entry name" value="DEAD_ATP_HELICASE"/>
    <property type="match status" value="1"/>
</dbReference>
<dbReference type="InterPro" id="IPR000629">
    <property type="entry name" value="RNA-helicase_DEAD-box_CS"/>
</dbReference>
<sequence length="554" mass="62766">MSHHYHSSGYRSSYSDYHSRTPSSYDDATIGSRLRPVDWKNTALVPFEKNFYQEHPDVAQLTGEDVDHLRREHSITIVSGRNVPKPVTTFEKSSFPDYILESLRQLGFVAPTPIQIQGWPIAISGRDMIGIAETGSGKTLGFLLPAVVHINAQPYLRPGDGPIVLVLAPTRELVEQIAQESRNFGASSRIKTAVVYGGVPKRPQAMELRSGVETVLACPGRLIDFLESNTTNLHRVTYLVLDEADRMLDMGFEPQIRKIVSQIRPDRQTLMWSATWPKEVQILARDLCREEPVHINIGSLDLRSCHTIKQEIIIVQNLRGSSERRFIKGRNFEVLDHITTQIWLFDCFKTCPVETRYELCGKSEYEKRNTLRSLLQKIMDGSRILIFAETKKGADTLTRELRLDGWPALSIHGDKKQQERSWVLNEFKTGRSPVMVATDVASRGLDVKDIQYVINYDFPSQIEDYIHRIGRTGRAGCKGHSYSFFTADKFRLAKDLVRVLREAKQPINPQLESMVGHSSNVNGSHRRWGGGSSSHYYRNGNSYSGANTIPLGRR</sequence>
<dbReference type="Pfam" id="PF00270">
    <property type="entry name" value="DEAD"/>
    <property type="match status" value="1"/>
</dbReference>
<evidence type="ECO:0000259" key="11">
    <source>
        <dbReference type="PROSITE" id="PS51195"/>
    </source>
</evidence>
<organism evidence="12 13">
    <name type="scientific">Cardiosporidium cionae</name>
    <dbReference type="NCBI Taxonomy" id="476202"/>
    <lineage>
        <taxon>Eukaryota</taxon>
        <taxon>Sar</taxon>
        <taxon>Alveolata</taxon>
        <taxon>Apicomplexa</taxon>
        <taxon>Aconoidasida</taxon>
        <taxon>Nephromycida</taxon>
        <taxon>Cardiosporidium</taxon>
    </lineage>
</organism>
<dbReference type="InterPro" id="IPR011545">
    <property type="entry name" value="DEAD/DEAH_box_helicase_dom"/>
</dbReference>
<dbReference type="EMBL" id="JADAQX010000133">
    <property type="protein sequence ID" value="KAF8821747.1"/>
    <property type="molecule type" value="Genomic_DNA"/>
</dbReference>
<gene>
    <name evidence="12" type="primary">DDX17</name>
    <name evidence="12" type="ORF">IE077_001632</name>
</gene>
<dbReference type="Gene3D" id="3.40.50.300">
    <property type="entry name" value="P-loop containing nucleotide triphosphate hydrolases"/>
    <property type="match status" value="2"/>
</dbReference>
<comment type="caution">
    <text evidence="12">The sequence shown here is derived from an EMBL/GenBank/DDBJ whole genome shotgun (WGS) entry which is preliminary data.</text>
</comment>
<evidence type="ECO:0000256" key="7">
    <source>
        <dbReference type="RuleBase" id="RU000492"/>
    </source>
</evidence>
<evidence type="ECO:0000256" key="4">
    <source>
        <dbReference type="ARBA" id="ARBA00022806"/>
    </source>
</evidence>
<keyword evidence="3 7" id="KW-0378">Hydrolase</keyword>